<dbReference type="Gene3D" id="3.20.20.190">
    <property type="entry name" value="Phosphatidylinositol (PI) phosphodiesterase"/>
    <property type="match status" value="1"/>
</dbReference>
<keyword evidence="4" id="KW-0319">Glycerol metabolism</keyword>
<evidence type="ECO:0000256" key="1">
    <source>
        <dbReference type="ARBA" id="ARBA00007277"/>
    </source>
</evidence>
<evidence type="ECO:0000256" key="6">
    <source>
        <dbReference type="ARBA" id="ARBA00047512"/>
    </source>
</evidence>
<dbReference type="OrthoDB" id="9758957at2"/>
<reference evidence="9" key="1">
    <citation type="submission" date="2016-10" db="EMBL/GenBank/DDBJ databases">
        <authorList>
            <person name="Varghese N."/>
            <person name="Submissions S."/>
        </authorList>
    </citation>
    <scope>NUCLEOTIDE SEQUENCE [LARGE SCALE GENOMIC DNA]</scope>
    <source>
        <strain evidence="9">DSM 21743</strain>
    </source>
</reference>
<gene>
    <name evidence="8" type="ORF">SAMN04488544_4074</name>
</gene>
<dbReference type="InterPro" id="IPR017946">
    <property type="entry name" value="PLC-like_Pdiesterase_TIM-brl"/>
</dbReference>
<feature type="domain" description="GP-PDE" evidence="7">
    <location>
        <begin position="2"/>
        <end position="326"/>
    </location>
</feature>
<dbReference type="Pfam" id="PF03009">
    <property type="entry name" value="GDPD"/>
    <property type="match status" value="1"/>
</dbReference>
<keyword evidence="3" id="KW-0732">Signal</keyword>
<dbReference type="GO" id="GO:0008889">
    <property type="term" value="F:glycerophosphodiester phosphodiesterase activity"/>
    <property type="evidence" value="ECO:0007669"/>
    <property type="project" value="UniProtKB-EC"/>
</dbReference>
<organism evidence="8 9">
    <name type="scientific">Microlunatus sagamiharensis</name>
    <dbReference type="NCBI Taxonomy" id="546874"/>
    <lineage>
        <taxon>Bacteria</taxon>
        <taxon>Bacillati</taxon>
        <taxon>Actinomycetota</taxon>
        <taxon>Actinomycetes</taxon>
        <taxon>Propionibacteriales</taxon>
        <taxon>Propionibacteriaceae</taxon>
        <taxon>Microlunatus</taxon>
    </lineage>
</organism>
<evidence type="ECO:0000259" key="7">
    <source>
        <dbReference type="PROSITE" id="PS51704"/>
    </source>
</evidence>
<evidence type="ECO:0000256" key="5">
    <source>
        <dbReference type="ARBA" id="ARBA00022801"/>
    </source>
</evidence>
<keyword evidence="5" id="KW-0378">Hydrolase</keyword>
<comment type="catalytic activity">
    <reaction evidence="6">
        <text>a sn-glycero-3-phosphodiester + H2O = an alcohol + sn-glycerol 3-phosphate + H(+)</text>
        <dbReference type="Rhea" id="RHEA:12969"/>
        <dbReference type="ChEBI" id="CHEBI:15377"/>
        <dbReference type="ChEBI" id="CHEBI:15378"/>
        <dbReference type="ChEBI" id="CHEBI:30879"/>
        <dbReference type="ChEBI" id="CHEBI:57597"/>
        <dbReference type="ChEBI" id="CHEBI:83408"/>
        <dbReference type="EC" id="3.1.4.46"/>
    </reaction>
</comment>
<dbReference type="GO" id="GO:0042597">
    <property type="term" value="C:periplasmic space"/>
    <property type="evidence" value="ECO:0007669"/>
    <property type="project" value="TreeGrafter"/>
</dbReference>
<dbReference type="CDD" id="cd08602">
    <property type="entry name" value="GDPD_ScGlpQ1_like"/>
    <property type="match status" value="1"/>
</dbReference>
<comment type="similarity">
    <text evidence="1">Belongs to the glycerophosphoryl diester phosphodiesterase family.</text>
</comment>
<dbReference type="PANTHER" id="PTHR43620">
    <property type="entry name" value="GLYCEROPHOSPHORYL DIESTER PHOSPHODIESTERASE"/>
    <property type="match status" value="1"/>
</dbReference>
<evidence type="ECO:0000256" key="2">
    <source>
        <dbReference type="ARBA" id="ARBA00012247"/>
    </source>
</evidence>
<dbReference type="EC" id="3.1.4.46" evidence="2"/>
<evidence type="ECO:0000256" key="4">
    <source>
        <dbReference type="ARBA" id="ARBA00022798"/>
    </source>
</evidence>
<proteinExistence type="inferred from homology"/>
<dbReference type="Proteomes" id="UP000198825">
    <property type="component" value="Chromosome I"/>
</dbReference>
<dbReference type="InterPro" id="IPR030395">
    <property type="entry name" value="GP_PDE_dom"/>
</dbReference>
<dbReference type="EMBL" id="LT629799">
    <property type="protein sequence ID" value="SDV04968.1"/>
    <property type="molecule type" value="Genomic_DNA"/>
</dbReference>
<evidence type="ECO:0000313" key="9">
    <source>
        <dbReference type="Proteomes" id="UP000198825"/>
    </source>
</evidence>
<evidence type="ECO:0000313" key="8">
    <source>
        <dbReference type="EMBL" id="SDV04968.1"/>
    </source>
</evidence>
<dbReference type="AlphaFoldDB" id="A0A1H2NI43"/>
<dbReference type="RefSeq" id="WP_091078825.1">
    <property type="nucleotide sequence ID" value="NZ_LT629799.1"/>
</dbReference>
<dbReference type="GO" id="GO:0006071">
    <property type="term" value="P:glycerol metabolic process"/>
    <property type="evidence" value="ECO:0007669"/>
    <property type="project" value="UniProtKB-KW"/>
</dbReference>
<dbReference type="SUPFAM" id="SSF51695">
    <property type="entry name" value="PLC-like phosphodiesterases"/>
    <property type="match status" value="1"/>
</dbReference>
<dbReference type="STRING" id="546874.SAMN04488544_4074"/>
<keyword evidence="9" id="KW-1185">Reference proteome</keyword>
<evidence type="ECO:0000256" key="3">
    <source>
        <dbReference type="ARBA" id="ARBA00022729"/>
    </source>
</evidence>
<dbReference type="PROSITE" id="PS51704">
    <property type="entry name" value="GP_PDE"/>
    <property type="match status" value="1"/>
</dbReference>
<protein>
    <recommendedName>
        <fullName evidence="2">glycerophosphodiester phosphodiesterase</fullName>
        <ecNumber evidence="2">3.1.4.46</ecNumber>
    </recommendedName>
</protein>
<accession>A0A1H2NI43</accession>
<name>A0A1H2NI43_9ACTN</name>
<dbReference type="GO" id="GO:0006629">
    <property type="term" value="P:lipid metabolic process"/>
    <property type="evidence" value="ECO:0007669"/>
    <property type="project" value="InterPro"/>
</dbReference>
<sequence length="331" mass="36151">MNLVIGHRGASGYRPEHTLLAYELAIEQGADVIEPDVVPTADGQLVVRHESAITATTDVADHPEFAGRRTTKSIDGREITGWFTEDFTLAELRTLRAVEPMPALRPQNTPFDGQPICTLDEVLDLARRSRTRDGRPVGVAPETKHPTYFRSLGLGVEEPLLEALAAHGWTRADDPVVIQSFEVGNLRRLATMTDLPLIQLAHVSGAPFDLQSEGDPRTYADLVSPTGLAEIKTYADQLGLHKDLMIPRDADGRLLEPSPVLADAHEAGLRVTGWTFRRENRFLPLQHRRGETPDAPGDLGAEITAFLAAGMDDFFTDNPDVGVATRAAFLG</sequence>
<dbReference type="PANTHER" id="PTHR43620:SF7">
    <property type="entry name" value="GLYCEROPHOSPHODIESTER PHOSPHODIESTERASE GDPD5-RELATED"/>
    <property type="match status" value="1"/>
</dbReference>